<evidence type="ECO:0000313" key="1">
    <source>
        <dbReference type="EMBL" id="CAK9143136.1"/>
    </source>
</evidence>
<dbReference type="Proteomes" id="UP001642360">
    <property type="component" value="Unassembled WGS sequence"/>
</dbReference>
<organism evidence="1 2">
    <name type="scientific">Ilex paraguariensis</name>
    <name type="common">yerba mate</name>
    <dbReference type="NCBI Taxonomy" id="185542"/>
    <lineage>
        <taxon>Eukaryota</taxon>
        <taxon>Viridiplantae</taxon>
        <taxon>Streptophyta</taxon>
        <taxon>Embryophyta</taxon>
        <taxon>Tracheophyta</taxon>
        <taxon>Spermatophyta</taxon>
        <taxon>Magnoliopsida</taxon>
        <taxon>eudicotyledons</taxon>
        <taxon>Gunneridae</taxon>
        <taxon>Pentapetalae</taxon>
        <taxon>asterids</taxon>
        <taxon>campanulids</taxon>
        <taxon>Aquifoliales</taxon>
        <taxon>Aquifoliaceae</taxon>
        <taxon>Ilex</taxon>
    </lineage>
</organism>
<proteinExistence type="predicted"/>
<keyword evidence="2" id="KW-1185">Reference proteome</keyword>
<dbReference type="AlphaFoldDB" id="A0ABC8RDT7"/>
<protein>
    <submittedName>
        <fullName evidence="1">Uncharacterized protein</fullName>
    </submittedName>
</protein>
<evidence type="ECO:0000313" key="2">
    <source>
        <dbReference type="Proteomes" id="UP001642360"/>
    </source>
</evidence>
<dbReference type="EMBL" id="CAUOFW020001280">
    <property type="protein sequence ID" value="CAK9143136.1"/>
    <property type="molecule type" value="Genomic_DNA"/>
</dbReference>
<name>A0ABC8RDT7_9AQUA</name>
<sequence length="64" mass="7363">MISHRSLKDQFPCAFTQKGTEKKRFNQIPREVKVSSKPCLAYTGQERKMYHTGIGMATDRVKTT</sequence>
<gene>
    <name evidence="1" type="ORF">ILEXP_LOCUS10831</name>
</gene>
<accession>A0ABC8RDT7</accession>
<comment type="caution">
    <text evidence="1">The sequence shown here is derived from an EMBL/GenBank/DDBJ whole genome shotgun (WGS) entry which is preliminary data.</text>
</comment>
<reference evidence="1 2" key="1">
    <citation type="submission" date="2024-02" db="EMBL/GenBank/DDBJ databases">
        <authorList>
            <person name="Vignale AGUSTIN F."/>
            <person name="Sosa J E."/>
            <person name="Modenutti C."/>
        </authorList>
    </citation>
    <scope>NUCLEOTIDE SEQUENCE [LARGE SCALE GENOMIC DNA]</scope>
</reference>